<comment type="caution">
    <text evidence="5">The sequence shown here is derived from an EMBL/GenBank/DDBJ whole genome shotgun (WGS) entry which is preliminary data.</text>
</comment>
<dbReference type="InterPro" id="IPR003439">
    <property type="entry name" value="ABC_transporter-like_ATP-bd"/>
</dbReference>
<dbReference type="AlphaFoldDB" id="A0A6G4XXH5"/>
<gene>
    <name evidence="5" type="ORF">G6045_37405</name>
</gene>
<dbReference type="Pfam" id="PF16326">
    <property type="entry name" value="ABC_tran_CTD"/>
    <property type="match status" value="1"/>
</dbReference>
<dbReference type="Pfam" id="PF00005">
    <property type="entry name" value="ABC_tran"/>
    <property type="match status" value="2"/>
</dbReference>
<evidence type="ECO:0000256" key="1">
    <source>
        <dbReference type="ARBA" id="ARBA00022741"/>
    </source>
</evidence>
<evidence type="ECO:0000256" key="2">
    <source>
        <dbReference type="ARBA" id="ARBA00022840"/>
    </source>
</evidence>
<dbReference type="InterPro" id="IPR017871">
    <property type="entry name" value="ABC_transporter-like_CS"/>
</dbReference>
<name>A0A6G4XXH5_9ACTN</name>
<keyword evidence="1" id="KW-0547">Nucleotide-binding</keyword>
<dbReference type="PROSITE" id="PS50893">
    <property type="entry name" value="ABC_TRANSPORTER_2"/>
    <property type="match status" value="2"/>
</dbReference>
<protein>
    <submittedName>
        <fullName evidence="5">ABC-F family ATP-binding cassette domain-containing protein</fullName>
    </submittedName>
</protein>
<proteinExistence type="predicted"/>
<dbReference type="PROSITE" id="PS00211">
    <property type="entry name" value="ABC_TRANSPORTER_1"/>
    <property type="match status" value="2"/>
</dbReference>
<evidence type="ECO:0000259" key="4">
    <source>
        <dbReference type="PROSITE" id="PS50893"/>
    </source>
</evidence>
<dbReference type="Gene3D" id="3.40.50.300">
    <property type="entry name" value="P-loop containing nucleotide triphosphate hydrolases"/>
    <property type="match status" value="2"/>
</dbReference>
<reference evidence="5 6" key="1">
    <citation type="submission" date="2020-02" db="EMBL/GenBank/DDBJ databases">
        <title>Whole-genome analyses of novel actinobacteria.</title>
        <authorList>
            <person name="Sahin N."/>
            <person name="Tokatli A."/>
        </authorList>
    </citation>
    <scope>NUCLEOTIDE SEQUENCE [LARGE SCALE GENOMIC DNA]</scope>
    <source>
        <strain evidence="5 6">YC504</strain>
    </source>
</reference>
<keyword evidence="6" id="KW-1185">Reference proteome</keyword>
<dbReference type="GO" id="GO:0003677">
    <property type="term" value="F:DNA binding"/>
    <property type="evidence" value="ECO:0007669"/>
    <property type="project" value="InterPro"/>
</dbReference>
<keyword evidence="2 5" id="KW-0067">ATP-binding</keyword>
<dbReference type="InterPro" id="IPR051309">
    <property type="entry name" value="ABCF_ATPase"/>
</dbReference>
<dbReference type="RefSeq" id="WP_165336701.1">
    <property type="nucleotide sequence ID" value="NZ_JAAKZW010000306.1"/>
</dbReference>
<organism evidence="5 6">
    <name type="scientific">Streptomyces mesophilus</name>
    <dbReference type="NCBI Taxonomy" id="1775132"/>
    <lineage>
        <taxon>Bacteria</taxon>
        <taxon>Bacillati</taxon>
        <taxon>Actinomycetota</taxon>
        <taxon>Actinomycetes</taxon>
        <taxon>Kitasatosporales</taxon>
        <taxon>Streptomycetaceae</taxon>
        <taxon>Streptomyces</taxon>
    </lineage>
</organism>
<dbReference type="InterPro" id="IPR032524">
    <property type="entry name" value="ABC_tran_C"/>
</dbReference>
<dbReference type="Pfam" id="PF12848">
    <property type="entry name" value="ABC_tran_Xtn"/>
    <property type="match status" value="1"/>
</dbReference>
<dbReference type="PANTHER" id="PTHR42855:SF1">
    <property type="entry name" value="ABC TRANSPORTER DOMAIN-CONTAINING PROTEIN"/>
    <property type="match status" value="1"/>
</dbReference>
<evidence type="ECO:0000256" key="3">
    <source>
        <dbReference type="SAM" id="MobiDB-lite"/>
    </source>
</evidence>
<dbReference type="SMART" id="SM00382">
    <property type="entry name" value="AAA"/>
    <property type="match status" value="2"/>
</dbReference>
<dbReference type="GO" id="GO:0005524">
    <property type="term" value="F:ATP binding"/>
    <property type="evidence" value="ECO:0007669"/>
    <property type="project" value="UniProtKB-KW"/>
</dbReference>
<dbReference type="EMBL" id="JAAKZW010000306">
    <property type="protein sequence ID" value="NGO81301.1"/>
    <property type="molecule type" value="Genomic_DNA"/>
</dbReference>
<evidence type="ECO:0000313" key="5">
    <source>
        <dbReference type="EMBL" id="NGO81301.1"/>
    </source>
</evidence>
<evidence type="ECO:0000313" key="6">
    <source>
        <dbReference type="Proteomes" id="UP000481109"/>
    </source>
</evidence>
<dbReference type="GO" id="GO:0016887">
    <property type="term" value="F:ATP hydrolysis activity"/>
    <property type="evidence" value="ECO:0007669"/>
    <property type="project" value="InterPro"/>
</dbReference>
<feature type="domain" description="ABC transporter" evidence="4">
    <location>
        <begin position="6"/>
        <end position="227"/>
    </location>
</feature>
<sequence>MAVNLVNVESVSKVYGTRALLDGVSLGVSEGDRIGVVGRNGDGKTTLIRMLAKLEEADTGRVTHSGGLRLGVLTQHDSLDPEATVRHEVIGDLADHEWAGSAKIRDVLQGLFGGLDMPGFPQGLDTVIGPLSGGERRRIALAKLLIADQDLIVLDEPTNHLDVEGISWLARHLQERRSALVCVTHDRWFLDQVCTRMWDVQKGDVFEYEGGYSDYVFARAERERIAATEETKRQNLMRKELAWLRRGAPARTSKPRYRIEAANELIADVPPPRDNSELRKFASARLGKTVFDLEDVSVQVGDKMLMKHITWQLGPGDRIGLVGVNGAGKTSLLRALAQAARTQGETQPVAGRIVVGKTVRLAYLSQEVGELDPELRVLQAVQQIRDRVDLGKGREMTAGQLCEQFGFSKEKQWTPVGDLSGGERRRLQILRLLMDEPNVLFLDEPTNDLDIETLTQLEDLLDGWPGSMIVISHDRFFIERTTDKVYALLGDATLRMLPRGLDEYLERRQRVLAMETAATAAAAPAAPAAPAPGKSAADQRAAKKELQKIERQLDKISEKETRLHAQIADNATDFGKVAGLDTQLRELAGEREELEMKWLELAEDAQ</sequence>
<dbReference type="InterPro" id="IPR027417">
    <property type="entry name" value="P-loop_NTPase"/>
</dbReference>
<dbReference type="InterPro" id="IPR032781">
    <property type="entry name" value="ABC_tran_Xtn"/>
</dbReference>
<accession>A0A6G4XXH5</accession>
<feature type="domain" description="ABC transporter" evidence="4">
    <location>
        <begin position="291"/>
        <end position="515"/>
    </location>
</feature>
<dbReference type="Proteomes" id="UP000481109">
    <property type="component" value="Unassembled WGS sequence"/>
</dbReference>
<dbReference type="InterPro" id="IPR003593">
    <property type="entry name" value="AAA+_ATPase"/>
</dbReference>
<dbReference type="PANTHER" id="PTHR42855">
    <property type="entry name" value="ABC TRANSPORTER ATP-BINDING SUBUNIT"/>
    <property type="match status" value="1"/>
</dbReference>
<dbReference type="SUPFAM" id="SSF52540">
    <property type="entry name" value="P-loop containing nucleoside triphosphate hydrolases"/>
    <property type="match status" value="2"/>
</dbReference>
<feature type="region of interest" description="Disordered" evidence="3">
    <location>
        <begin position="523"/>
        <end position="544"/>
    </location>
</feature>
<dbReference type="CDD" id="cd03221">
    <property type="entry name" value="ABCF_EF-3"/>
    <property type="match status" value="2"/>
</dbReference>
<feature type="compositionally biased region" description="Low complexity" evidence="3">
    <location>
        <begin position="523"/>
        <end position="532"/>
    </location>
</feature>